<keyword evidence="3" id="KW-0812">Transmembrane</keyword>
<dbReference type="EMBL" id="RDQH01000333">
    <property type="protein sequence ID" value="RXH95002.1"/>
    <property type="molecule type" value="Genomic_DNA"/>
</dbReference>
<reference evidence="4 5" key="1">
    <citation type="submission" date="2018-10" db="EMBL/GenBank/DDBJ databases">
        <title>A high-quality apple genome assembly.</title>
        <authorList>
            <person name="Hu J."/>
        </authorList>
    </citation>
    <scope>NUCLEOTIDE SEQUENCE [LARGE SCALE GENOMIC DNA]</scope>
    <source>
        <strain evidence="5">cv. HFTH1</strain>
        <tissue evidence="4">Young leaf</tissue>
    </source>
</reference>
<dbReference type="GO" id="GO:0015297">
    <property type="term" value="F:antiporter activity"/>
    <property type="evidence" value="ECO:0007669"/>
    <property type="project" value="InterPro"/>
</dbReference>
<comment type="caution">
    <text evidence="4">The sequence shown here is derived from an EMBL/GenBank/DDBJ whole genome shotgun (WGS) entry which is preliminary data.</text>
</comment>
<name>A0A498JN38_MALDO</name>
<evidence type="ECO:0000256" key="1">
    <source>
        <dbReference type="ARBA" id="ARBA00010199"/>
    </source>
</evidence>
<evidence type="ECO:0000313" key="4">
    <source>
        <dbReference type="EMBL" id="RXH95002.1"/>
    </source>
</evidence>
<feature type="transmembrane region" description="Helical" evidence="3">
    <location>
        <begin position="61"/>
        <end position="78"/>
    </location>
</feature>
<protein>
    <submittedName>
        <fullName evidence="4">Uncharacterized protein</fullName>
    </submittedName>
</protein>
<dbReference type="AlphaFoldDB" id="A0A498JN38"/>
<evidence type="ECO:0000256" key="2">
    <source>
        <dbReference type="SAM" id="MobiDB-lite"/>
    </source>
</evidence>
<proteinExistence type="inferred from homology"/>
<dbReference type="GO" id="GO:0042910">
    <property type="term" value="F:xenobiotic transmembrane transporter activity"/>
    <property type="evidence" value="ECO:0007669"/>
    <property type="project" value="InterPro"/>
</dbReference>
<feature type="transmembrane region" description="Helical" evidence="3">
    <location>
        <begin position="20"/>
        <end position="40"/>
    </location>
</feature>
<sequence length="263" mass="28790">MLFLGRHGELALAGRSLAIGYANITGYSILSGLAMGMQLICGQAFGARKHTLLGLSLQRTVLLLLFTSLPISLLWLNMKKIILICGQYETIAAEAQLYSLPDLLTQSFLHPLRIYLRSQSITLPIPYIPINNFLVSHLDLAIKGVVFSGKNLGRDVNGVFQRKEDASKFSSAQLHFCVFRMVVTLPLNSGSRRTSQAKLKSRKIVYVYPVQVPDATPNQINPTAADQGLDTAVNKVSDPSADQQQGGDQQALNPEFSGNIFES</sequence>
<evidence type="ECO:0000313" key="5">
    <source>
        <dbReference type="Proteomes" id="UP000290289"/>
    </source>
</evidence>
<dbReference type="Pfam" id="PF01554">
    <property type="entry name" value="MatE"/>
    <property type="match status" value="1"/>
</dbReference>
<organism evidence="4 5">
    <name type="scientific">Malus domestica</name>
    <name type="common">Apple</name>
    <name type="synonym">Pyrus malus</name>
    <dbReference type="NCBI Taxonomy" id="3750"/>
    <lineage>
        <taxon>Eukaryota</taxon>
        <taxon>Viridiplantae</taxon>
        <taxon>Streptophyta</taxon>
        <taxon>Embryophyta</taxon>
        <taxon>Tracheophyta</taxon>
        <taxon>Spermatophyta</taxon>
        <taxon>Magnoliopsida</taxon>
        <taxon>eudicotyledons</taxon>
        <taxon>Gunneridae</taxon>
        <taxon>Pentapetalae</taxon>
        <taxon>rosids</taxon>
        <taxon>fabids</taxon>
        <taxon>Rosales</taxon>
        <taxon>Rosaceae</taxon>
        <taxon>Amygdaloideae</taxon>
        <taxon>Maleae</taxon>
        <taxon>Malus</taxon>
    </lineage>
</organism>
<gene>
    <name evidence="4" type="ORF">DVH24_024686</name>
</gene>
<keyword evidence="5" id="KW-1185">Reference proteome</keyword>
<keyword evidence="3" id="KW-1133">Transmembrane helix</keyword>
<keyword evidence="3" id="KW-0472">Membrane</keyword>
<accession>A0A498JN38</accession>
<feature type="compositionally biased region" description="Low complexity" evidence="2">
    <location>
        <begin position="241"/>
        <end position="251"/>
    </location>
</feature>
<dbReference type="InterPro" id="IPR002528">
    <property type="entry name" value="MATE_fam"/>
</dbReference>
<dbReference type="Proteomes" id="UP000290289">
    <property type="component" value="Chromosome 7"/>
</dbReference>
<evidence type="ECO:0000256" key="3">
    <source>
        <dbReference type="SAM" id="Phobius"/>
    </source>
</evidence>
<dbReference type="PANTHER" id="PTHR11206">
    <property type="entry name" value="MULTIDRUG RESISTANCE PROTEIN"/>
    <property type="match status" value="1"/>
</dbReference>
<comment type="similarity">
    <text evidence="1">Belongs to the multi antimicrobial extrusion (MATE) (TC 2.A.66.1) family.</text>
</comment>
<dbReference type="GO" id="GO:0016020">
    <property type="term" value="C:membrane"/>
    <property type="evidence" value="ECO:0007669"/>
    <property type="project" value="InterPro"/>
</dbReference>
<feature type="region of interest" description="Disordered" evidence="2">
    <location>
        <begin position="217"/>
        <end position="263"/>
    </location>
</feature>